<protein>
    <submittedName>
        <fullName evidence="2">Spy/CpxP family protein refolding chaperone</fullName>
    </submittedName>
</protein>
<name>A0A7Y7IYV6_9PROT</name>
<dbReference type="GO" id="GO:0042597">
    <property type="term" value="C:periplasmic space"/>
    <property type="evidence" value="ECO:0007669"/>
    <property type="project" value="InterPro"/>
</dbReference>
<evidence type="ECO:0000313" key="2">
    <source>
        <dbReference type="EMBL" id="NVN12844.1"/>
    </source>
</evidence>
<gene>
    <name evidence="2" type="ORF">HUK84_17215</name>
</gene>
<evidence type="ECO:0000313" key="3">
    <source>
        <dbReference type="Proteomes" id="UP000534870"/>
    </source>
</evidence>
<sequence>MFKKTMLAMTVLASLSGGAALAQDMPPGPGMSDYGMGDHGMGGPGMHGGFEGHGMHGGMHGEMALLAGLKLTPAQHKQLHEIFQDARHAHKGDWKQLGDLHRQIEDVLLAPGAVDKAKLTTLTQQIEGLRQAEAARRLDIAVKIHDILTPDQLAQARARVEKIRALRQEMHDVMKPVPGK</sequence>
<dbReference type="Gene3D" id="1.20.120.1490">
    <property type="match status" value="1"/>
</dbReference>
<evidence type="ECO:0000256" key="1">
    <source>
        <dbReference type="SAM" id="SignalP"/>
    </source>
</evidence>
<feature type="signal peptide" evidence="1">
    <location>
        <begin position="1"/>
        <end position="22"/>
    </location>
</feature>
<dbReference type="InterPro" id="IPR025961">
    <property type="entry name" value="Metal_resist"/>
</dbReference>
<feature type="chain" id="PRO_5031141146" evidence="1">
    <location>
        <begin position="23"/>
        <end position="180"/>
    </location>
</feature>
<dbReference type="AlphaFoldDB" id="A0A7Y7IYV6"/>
<dbReference type="RefSeq" id="WP_176641353.1">
    <property type="nucleotide sequence ID" value="NZ_JABXXP010000610.1"/>
</dbReference>
<reference evidence="2 3" key="1">
    <citation type="submission" date="2020-06" db="EMBL/GenBank/DDBJ databases">
        <title>Description of novel acetic acid bacteria.</title>
        <authorList>
            <person name="Sombolestani A."/>
        </authorList>
    </citation>
    <scope>NUCLEOTIDE SEQUENCE [LARGE SCALE GENOMIC DNA]</scope>
    <source>
        <strain evidence="2 3">LMG 31431</strain>
    </source>
</reference>
<organism evidence="2 3">
    <name type="scientific">Nguyenibacter vanlangensis</name>
    <dbReference type="NCBI Taxonomy" id="1216886"/>
    <lineage>
        <taxon>Bacteria</taxon>
        <taxon>Pseudomonadati</taxon>
        <taxon>Pseudomonadota</taxon>
        <taxon>Alphaproteobacteria</taxon>
        <taxon>Acetobacterales</taxon>
        <taxon>Acetobacteraceae</taxon>
        <taxon>Nguyenibacter</taxon>
    </lineage>
</organism>
<dbReference type="Pfam" id="PF13801">
    <property type="entry name" value="Metal_resist"/>
    <property type="match status" value="1"/>
</dbReference>
<comment type="caution">
    <text evidence="2">The sequence shown here is derived from an EMBL/GenBank/DDBJ whole genome shotgun (WGS) entry which is preliminary data.</text>
</comment>
<dbReference type="EMBL" id="JABXXP010000610">
    <property type="protein sequence ID" value="NVN12844.1"/>
    <property type="molecule type" value="Genomic_DNA"/>
</dbReference>
<keyword evidence="1" id="KW-0732">Signal</keyword>
<dbReference type="Proteomes" id="UP000534870">
    <property type="component" value="Unassembled WGS sequence"/>
</dbReference>
<accession>A0A7Y7IYV6</accession>
<dbReference type="CDD" id="cd09916">
    <property type="entry name" value="CpxP_like"/>
    <property type="match status" value="1"/>
</dbReference>
<dbReference type="InterPro" id="IPR012899">
    <property type="entry name" value="LTXXQ"/>
</dbReference>
<proteinExistence type="predicted"/>